<proteinExistence type="predicted"/>
<name>U6KWS5_EIMTE</name>
<evidence type="ECO:0000313" key="3">
    <source>
        <dbReference type="Proteomes" id="UP000030747"/>
    </source>
</evidence>
<feature type="compositionally biased region" description="Polar residues" evidence="1">
    <location>
        <begin position="1"/>
        <end position="11"/>
    </location>
</feature>
<feature type="compositionally biased region" description="Low complexity" evidence="1">
    <location>
        <begin position="64"/>
        <end position="92"/>
    </location>
</feature>
<feature type="compositionally biased region" description="Polar residues" evidence="1">
    <location>
        <begin position="54"/>
        <end position="63"/>
    </location>
</feature>
<feature type="region of interest" description="Disordered" evidence="1">
    <location>
        <begin position="219"/>
        <end position="246"/>
    </location>
</feature>
<dbReference type="GeneID" id="25250697"/>
<dbReference type="OrthoDB" id="359189at2759"/>
<accession>U6KWS5</accession>
<reference evidence="2" key="1">
    <citation type="submission" date="2013-10" db="EMBL/GenBank/DDBJ databases">
        <title>Genomic analysis of the causative agents of coccidiosis in chickens.</title>
        <authorList>
            <person name="Reid A.J."/>
            <person name="Blake D."/>
            <person name="Billington K."/>
            <person name="Browne H."/>
            <person name="Dunn M."/>
            <person name="Hung S."/>
            <person name="Kawahara F."/>
            <person name="Miranda-Saavedra D."/>
            <person name="Mourier T."/>
            <person name="Nagra H."/>
            <person name="Otto T.D."/>
            <person name="Rawlings N."/>
            <person name="Sanchez A."/>
            <person name="Sanders M."/>
            <person name="Subramaniam C."/>
            <person name="Tay Y."/>
            <person name="Dear P."/>
            <person name="Doerig C."/>
            <person name="Gruber A."/>
            <person name="Parkinson J."/>
            <person name="Shirley M."/>
            <person name="Wan K.L."/>
            <person name="Berriman M."/>
            <person name="Tomley F."/>
            <person name="Pain A."/>
        </authorList>
    </citation>
    <scope>NUCLEOTIDE SEQUENCE [LARGE SCALE GENOMIC DNA]</scope>
    <source>
        <strain evidence="2">Houghton</strain>
    </source>
</reference>
<protein>
    <submittedName>
        <fullName evidence="2">Uncharacterized protein</fullName>
    </submittedName>
</protein>
<dbReference type="VEuPathDB" id="ToxoDB:ETH_00007475"/>
<evidence type="ECO:0000256" key="1">
    <source>
        <dbReference type="SAM" id="MobiDB-lite"/>
    </source>
</evidence>
<keyword evidence="3" id="KW-1185">Reference proteome</keyword>
<feature type="region of interest" description="Disordered" evidence="1">
    <location>
        <begin position="1"/>
        <end position="109"/>
    </location>
</feature>
<reference evidence="2" key="2">
    <citation type="submission" date="2013-10" db="EMBL/GenBank/DDBJ databases">
        <authorList>
            <person name="Aslett M."/>
        </authorList>
    </citation>
    <scope>NUCLEOTIDE SEQUENCE [LARGE SCALE GENOMIC DNA]</scope>
    <source>
        <strain evidence="2">Houghton</strain>
    </source>
</reference>
<dbReference type="AlphaFoldDB" id="U6KWS5"/>
<dbReference type="Proteomes" id="UP000030747">
    <property type="component" value="Unassembled WGS sequence"/>
</dbReference>
<dbReference type="RefSeq" id="XP_013232138.1">
    <property type="nucleotide sequence ID" value="XM_013376684.1"/>
</dbReference>
<organism evidence="2 3">
    <name type="scientific">Eimeria tenella</name>
    <name type="common">Coccidian parasite</name>
    <dbReference type="NCBI Taxonomy" id="5802"/>
    <lineage>
        <taxon>Eukaryota</taxon>
        <taxon>Sar</taxon>
        <taxon>Alveolata</taxon>
        <taxon>Apicomplexa</taxon>
        <taxon>Conoidasida</taxon>
        <taxon>Coccidia</taxon>
        <taxon>Eucoccidiorida</taxon>
        <taxon>Eimeriorina</taxon>
        <taxon>Eimeriidae</taxon>
        <taxon>Eimeria</taxon>
    </lineage>
</organism>
<gene>
    <name evidence="2" type="ORF">ETH_00007475</name>
</gene>
<dbReference type="VEuPathDB" id="ToxoDB:ETH2_0703600"/>
<dbReference type="OMA" id="RERCAYT"/>
<sequence>MEVPTTASYSGSMRGGPAADSSRGITLSGGGARRVNFTQKIAHPKTVGAAPPRSSLQRLDSTPSLHQQASQALSTAASEKSRASRASISSKALTPAQQPVERTASTPLAENKAGGAFSFSRVQAAGGAQGSLGSETDYWFHAAPTTTSAAHRAFSVSSKYEAQSETSEALREEGRFTSGRTSNIERLLGTTPVYVDKKEETSHGLEALRQAVDGLNEDRELEEQEQQQDLSEWQEPLEEKDSDGAISNGSAIATELWKKRDKQSSTYSPLCSRTLRERCAYTTSDDWAIFALHNQYVRPLRDREWVPGEPCIIRKNCFELPPGACRFSEVSCGIPATAFDSFVFPNPPRQFLISSSRRTSGNVDFAQPSFVRSGRARGGARGGGSQLTQQQLLDLERMLWFDPEPRLERPFRLYADSKTCLKGRIHDIGHIMRSGW</sequence>
<evidence type="ECO:0000313" key="2">
    <source>
        <dbReference type="EMBL" id="CDJ41388.1"/>
    </source>
</evidence>
<dbReference type="EMBL" id="HG675611">
    <property type="protein sequence ID" value="CDJ41388.1"/>
    <property type="molecule type" value="Genomic_DNA"/>
</dbReference>